<dbReference type="InterPro" id="IPR011008">
    <property type="entry name" value="Dimeric_a/b-barrel"/>
</dbReference>
<proteinExistence type="inferred from homology"/>
<reference evidence="3 4" key="1">
    <citation type="submission" date="2019-07" db="EMBL/GenBank/DDBJ databases">
        <title>Deinococcus detaillus sp. nov., isolated from humus soil in Antarctica.</title>
        <authorList>
            <person name="Zhang K."/>
        </authorList>
    </citation>
    <scope>NUCLEOTIDE SEQUENCE [LARGE SCALE GENOMIC DNA]</scope>
    <source>
        <strain evidence="3 4">H1</strain>
    </source>
</reference>
<evidence type="ECO:0000259" key="2">
    <source>
        <dbReference type="Pfam" id="PF03795"/>
    </source>
</evidence>
<dbReference type="InterPro" id="IPR005545">
    <property type="entry name" value="YCII"/>
</dbReference>
<name>A0A553V3E7_9DEIO</name>
<evidence type="ECO:0000256" key="1">
    <source>
        <dbReference type="ARBA" id="ARBA00007689"/>
    </source>
</evidence>
<dbReference type="RefSeq" id="WP_143719994.1">
    <property type="nucleotide sequence ID" value="NZ_VKDB01000004.1"/>
</dbReference>
<dbReference type="OrthoDB" id="531275at2"/>
<dbReference type="Proteomes" id="UP000316092">
    <property type="component" value="Unassembled WGS sequence"/>
</dbReference>
<dbReference type="Gene3D" id="3.30.70.1060">
    <property type="entry name" value="Dimeric alpha+beta barrel"/>
    <property type="match status" value="1"/>
</dbReference>
<organism evidence="3 4">
    <name type="scientific">Deinococcus detaillensis</name>
    <dbReference type="NCBI Taxonomy" id="2592048"/>
    <lineage>
        <taxon>Bacteria</taxon>
        <taxon>Thermotogati</taxon>
        <taxon>Deinococcota</taxon>
        <taxon>Deinococci</taxon>
        <taxon>Deinococcales</taxon>
        <taxon>Deinococcaceae</taxon>
        <taxon>Deinococcus</taxon>
    </lineage>
</organism>
<comment type="caution">
    <text evidence="3">The sequence shown here is derived from an EMBL/GenBank/DDBJ whole genome shotgun (WGS) entry which is preliminary data.</text>
</comment>
<accession>A0A553V3E7</accession>
<dbReference type="SUPFAM" id="SSF54909">
    <property type="entry name" value="Dimeric alpha+beta barrel"/>
    <property type="match status" value="1"/>
</dbReference>
<comment type="similarity">
    <text evidence="1">Belongs to the YciI family.</text>
</comment>
<gene>
    <name evidence="3" type="ORF">FNU79_06110</name>
</gene>
<sequence>MKPYFVLIYRPGPNWVQGKPVFGQALGPHLAYMKGLNEGGLLKMAGPYPDDASGLIVLNVTSADQAHQIMQGDPAIATQMMCGTVHPWLNVLED</sequence>
<evidence type="ECO:0000313" key="4">
    <source>
        <dbReference type="Proteomes" id="UP000316092"/>
    </source>
</evidence>
<protein>
    <recommendedName>
        <fullName evidence="2">YCII-related domain-containing protein</fullName>
    </recommendedName>
</protein>
<feature type="domain" description="YCII-related" evidence="2">
    <location>
        <begin position="28"/>
        <end position="78"/>
    </location>
</feature>
<evidence type="ECO:0000313" key="3">
    <source>
        <dbReference type="EMBL" id="TSA86761.1"/>
    </source>
</evidence>
<keyword evidence="4" id="KW-1185">Reference proteome</keyword>
<dbReference type="Pfam" id="PF03795">
    <property type="entry name" value="YCII"/>
    <property type="match status" value="1"/>
</dbReference>
<dbReference type="EMBL" id="VKDB01000004">
    <property type="protein sequence ID" value="TSA86761.1"/>
    <property type="molecule type" value="Genomic_DNA"/>
</dbReference>
<dbReference type="AlphaFoldDB" id="A0A553V3E7"/>